<keyword evidence="2" id="KW-1185">Reference proteome</keyword>
<dbReference type="OrthoDB" id="10424785at2759"/>
<gene>
    <name evidence="1" type="ORF">VP01_317g3</name>
</gene>
<organism evidence="1 2">
    <name type="scientific">Puccinia sorghi</name>
    <dbReference type="NCBI Taxonomy" id="27349"/>
    <lineage>
        <taxon>Eukaryota</taxon>
        <taxon>Fungi</taxon>
        <taxon>Dikarya</taxon>
        <taxon>Basidiomycota</taxon>
        <taxon>Pucciniomycotina</taxon>
        <taxon>Pucciniomycetes</taxon>
        <taxon>Pucciniales</taxon>
        <taxon>Pucciniaceae</taxon>
        <taxon>Puccinia</taxon>
    </lineage>
</organism>
<protein>
    <submittedName>
        <fullName evidence="1">Uncharacterized protein</fullName>
    </submittedName>
</protein>
<dbReference type="AlphaFoldDB" id="A0A0L6UZG0"/>
<sequence length="84" mass="9756">MKIFHITCLPSDQSWKKIISIVKFYLFSTMDPSLKSQYQHLRQHLIAQTAYQNPNQSNVPQYAWKISEGCKGSRQILQTPKPCS</sequence>
<accession>A0A0L6UZG0</accession>
<comment type="caution">
    <text evidence="1">The sequence shown here is derived from an EMBL/GenBank/DDBJ whole genome shotgun (WGS) entry which is preliminary data.</text>
</comment>
<dbReference type="STRING" id="27349.A0A0L6UZG0"/>
<reference evidence="1 2" key="1">
    <citation type="submission" date="2015-08" db="EMBL/GenBank/DDBJ databases">
        <title>Next Generation Sequencing and Analysis of the Genome of Puccinia sorghi L Schw, the Causal Agent of Maize Common Rust.</title>
        <authorList>
            <person name="Rochi L."/>
            <person name="Burguener G."/>
            <person name="Darino M."/>
            <person name="Turjanski A."/>
            <person name="Kreff E."/>
            <person name="Dieguez M.J."/>
            <person name="Sacco F."/>
        </authorList>
    </citation>
    <scope>NUCLEOTIDE SEQUENCE [LARGE SCALE GENOMIC DNA]</scope>
    <source>
        <strain evidence="1 2">RO10H11247</strain>
    </source>
</reference>
<dbReference type="EMBL" id="LAVV01008146">
    <property type="protein sequence ID" value="KNZ53637.1"/>
    <property type="molecule type" value="Genomic_DNA"/>
</dbReference>
<evidence type="ECO:0000313" key="1">
    <source>
        <dbReference type="EMBL" id="KNZ53637.1"/>
    </source>
</evidence>
<dbReference type="VEuPathDB" id="FungiDB:VP01_317g3"/>
<proteinExistence type="predicted"/>
<name>A0A0L6UZG0_9BASI</name>
<dbReference type="Proteomes" id="UP000037035">
    <property type="component" value="Unassembled WGS sequence"/>
</dbReference>
<evidence type="ECO:0000313" key="2">
    <source>
        <dbReference type="Proteomes" id="UP000037035"/>
    </source>
</evidence>